<sequence length="264" mass="29717">MDISILLQPVSTASLDVAYLCIPRQLLFATFIRLRPLIGPKHMHKMFNKTLNRSNKLQRRVAIYVSVEEQQNPDVAARPDRLVLGDAWPRGLMPTPIKNAITKLRTKAKSISYQHKVVQRVQLALRRRKAGNYDQGAAPANFERSLTPLLSNNNHQAPEPHRQQIDSYFDLNESGDETSNASSNEDGTSEYMTLTSNAADQVFHPPGLRVMNFSLAEEQAAIDSHFLDFDGGPYCASQADSDNDDRYRQDSAYASVEGKVWWKA</sequence>
<protein>
    <submittedName>
        <fullName evidence="1">Uncharacterized protein</fullName>
    </submittedName>
</protein>
<dbReference type="OrthoDB" id="10572044at2759"/>
<keyword evidence="2" id="KW-1185">Reference proteome</keyword>
<dbReference type="AlphaFoldDB" id="A0A139I7I2"/>
<comment type="caution">
    <text evidence="1">The sequence shown here is derived from an EMBL/GenBank/DDBJ whole genome shotgun (WGS) entry which is preliminary data.</text>
</comment>
<gene>
    <name evidence="1" type="ORF">AC579_6337</name>
</gene>
<dbReference type="EMBL" id="LFZO01000246">
    <property type="protein sequence ID" value="KXT10654.1"/>
    <property type="molecule type" value="Genomic_DNA"/>
</dbReference>
<organism evidence="1 2">
    <name type="scientific">Pseudocercospora musae</name>
    <dbReference type="NCBI Taxonomy" id="113226"/>
    <lineage>
        <taxon>Eukaryota</taxon>
        <taxon>Fungi</taxon>
        <taxon>Dikarya</taxon>
        <taxon>Ascomycota</taxon>
        <taxon>Pezizomycotina</taxon>
        <taxon>Dothideomycetes</taxon>
        <taxon>Dothideomycetidae</taxon>
        <taxon>Mycosphaerellales</taxon>
        <taxon>Mycosphaerellaceae</taxon>
        <taxon>Pseudocercospora</taxon>
    </lineage>
</organism>
<name>A0A139I7I2_9PEZI</name>
<proteinExistence type="predicted"/>
<evidence type="ECO:0000313" key="1">
    <source>
        <dbReference type="EMBL" id="KXT10654.1"/>
    </source>
</evidence>
<reference evidence="1 2" key="1">
    <citation type="submission" date="2015-07" db="EMBL/GenBank/DDBJ databases">
        <title>Comparative genomics of the Sigatoka disease complex on banana suggests a link between parallel evolutionary changes in Pseudocercospora fijiensis and Pseudocercospora eumusae and increased virulence on the banana host.</title>
        <authorList>
            <person name="Chang T.-C."/>
            <person name="Salvucci A."/>
            <person name="Crous P.W."/>
            <person name="Stergiopoulos I."/>
        </authorList>
    </citation>
    <scope>NUCLEOTIDE SEQUENCE [LARGE SCALE GENOMIC DNA]</scope>
    <source>
        <strain evidence="1 2">CBS 116634</strain>
    </source>
</reference>
<dbReference type="Proteomes" id="UP000073492">
    <property type="component" value="Unassembled WGS sequence"/>
</dbReference>
<accession>A0A139I7I2</accession>
<evidence type="ECO:0000313" key="2">
    <source>
        <dbReference type="Proteomes" id="UP000073492"/>
    </source>
</evidence>